<dbReference type="HOGENOM" id="CLU_1973794_0_0_1"/>
<evidence type="ECO:0000313" key="3">
    <source>
        <dbReference type="EnsemblPlants" id="AES68686"/>
    </source>
</evidence>
<dbReference type="EMBL" id="CM001219">
    <property type="protein sequence ID" value="AES68686.1"/>
    <property type="molecule type" value="Genomic_DNA"/>
</dbReference>
<dbReference type="EnsemblPlants" id="AES68686">
    <property type="protein sequence ID" value="AES68686"/>
    <property type="gene ID" value="MTR_3g013680"/>
</dbReference>
<feature type="domain" description="ATP-dependent RNA helicase SUV3 C-terminal" evidence="1">
    <location>
        <begin position="86"/>
        <end position="118"/>
    </location>
</feature>
<dbReference type="Pfam" id="PF12513">
    <property type="entry name" value="SUV3_C"/>
    <property type="match status" value="1"/>
</dbReference>
<dbReference type="Gene3D" id="1.20.58.1080">
    <property type="match status" value="1"/>
</dbReference>
<dbReference type="AlphaFoldDB" id="G7IYM4"/>
<keyword evidence="4" id="KW-1185">Reference proteome</keyword>
<gene>
    <name evidence="2" type="ordered locus">MTR_3g013680</name>
</gene>
<dbReference type="Proteomes" id="UP000002051">
    <property type="component" value="Chromosome 3"/>
</dbReference>
<reference evidence="3" key="3">
    <citation type="submission" date="2015-04" db="UniProtKB">
        <authorList>
            <consortium name="EnsemblPlants"/>
        </authorList>
    </citation>
    <scope>IDENTIFICATION</scope>
    <source>
        <strain evidence="3">cv. Jemalong A17</strain>
    </source>
</reference>
<evidence type="ECO:0000313" key="4">
    <source>
        <dbReference type="Proteomes" id="UP000002051"/>
    </source>
</evidence>
<keyword evidence="2" id="KW-0547">Nucleotide-binding</keyword>
<dbReference type="STRING" id="3880.G7IYM4"/>
<dbReference type="eggNOG" id="KOG0953">
    <property type="taxonomic scope" value="Eukaryota"/>
</dbReference>
<reference evidence="2 4" key="2">
    <citation type="journal article" date="2014" name="BMC Genomics">
        <title>An improved genome release (version Mt4.0) for the model legume Medicago truncatula.</title>
        <authorList>
            <person name="Tang H."/>
            <person name="Krishnakumar V."/>
            <person name="Bidwell S."/>
            <person name="Rosen B."/>
            <person name="Chan A."/>
            <person name="Zhou S."/>
            <person name="Gentzbittel L."/>
            <person name="Childs K.L."/>
            <person name="Yandell M."/>
            <person name="Gundlach H."/>
            <person name="Mayer K.F."/>
            <person name="Schwartz D.C."/>
            <person name="Town C.D."/>
        </authorList>
    </citation>
    <scope>GENOME REANNOTATION</scope>
    <source>
        <strain evidence="3 4">cv. Jemalong A17</strain>
    </source>
</reference>
<accession>G7IYM4</accession>
<keyword evidence="2" id="KW-0378">Hydrolase</keyword>
<evidence type="ECO:0000313" key="2">
    <source>
        <dbReference type="EMBL" id="AES68686.1"/>
    </source>
</evidence>
<keyword evidence="2" id="KW-0067">ATP-binding</keyword>
<evidence type="ECO:0000259" key="1">
    <source>
        <dbReference type="Pfam" id="PF12513"/>
    </source>
</evidence>
<dbReference type="PaxDb" id="3880-AES68686"/>
<sequence length="127" mass="14524">MRALPPETRIHKLQEELVGVCLYPDELATTLQLDDMDYLIECLKQPFDHVTRVGIFPFYEQVELFPGNIPMGMLKCSAQNDSGILDLESRHPVLFSYLWLSNHFDEDNFPYAKKAEAMVSDNACLLG</sequence>
<reference evidence="2 4" key="1">
    <citation type="journal article" date="2011" name="Nature">
        <title>The Medicago genome provides insight into the evolution of rhizobial symbioses.</title>
        <authorList>
            <person name="Young N.D."/>
            <person name="Debelle F."/>
            <person name="Oldroyd G.E."/>
            <person name="Geurts R."/>
            <person name="Cannon S.B."/>
            <person name="Udvardi M.K."/>
            <person name="Benedito V.A."/>
            <person name="Mayer K.F."/>
            <person name="Gouzy J."/>
            <person name="Schoof H."/>
            <person name="Van de Peer Y."/>
            <person name="Proost S."/>
            <person name="Cook D.R."/>
            <person name="Meyers B.C."/>
            <person name="Spannagl M."/>
            <person name="Cheung F."/>
            <person name="De Mita S."/>
            <person name="Krishnakumar V."/>
            <person name="Gundlach H."/>
            <person name="Zhou S."/>
            <person name="Mudge J."/>
            <person name="Bharti A.K."/>
            <person name="Murray J.D."/>
            <person name="Naoumkina M.A."/>
            <person name="Rosen B."/>
            <person name="Silverstein K.A."/>
            <person name="Tang H."/>
            <person name="Rombauts S."/>
            <person name="Zhao P.X."/>
            <person name="Zhou P."/>
            <person name="Barbe V."/>
            <person name="Bardou P."/>
            <person name="Bechner M."/>
            <person name="Bellec A."/>
            <person name="Berger A."/>
            <person name="Berges H."/>
            <person name="Bidwell S."/>
            <person name="Bisseling T."/>
            <person name="Choisne N."/>
            <person name="Couloux A."/>
            <person name="Denny R."/>
            <person name="Deshpande S."/>
            <person name="Dai X."/>
            <person name="Doyle J.J."/>
            <person name="Dudez A.M."/>
            <person name="Farmer A.D."/>
            <person name="Fouteau S."/>
            <person name="Franken C."/>
            <person name="Gibelin C."/>
            <person name="Gish J."/>
            <person name="Goldstein S."/>
            <person name="Gonzalez A.J."/>
            <person name="Green P.J."/>
            <person name="Hallab A."/>
            <person name="Hartog M."/>
            <person name="Hua A."/>
            <person name="Humphray S.J."/>
            <person name="Jeong D.H."/>
            <person name="Jing Y."/>
            <person name="Jocker A."/>
            <person name="Kenton S.M."/>
            <person name="Kim D.J."/>
            <person name="Klee K."/>
            <person name="Lai H."/>
            <person name="Lang C."/>
            <person name="Lin S."/>
            <person name="Macmil S.L."/>
            <person name="Magdelenat G."/>
            <person name="Matthews L."/>
            <person name="McCorrison J."/>
            <person name="Monaghan E.L."/>
            <person name="Mun J.H."/>
            <person name="Najar F.Z."/>
            <person name="Nicholson C."/>
            <person name="Noirot C."/>
            <person name="O'Bleness M."/>
            <person name="Paule C.R."/>
            <person name="Poulain J."/>
            <person name="Prion F."/>
            <person name="Qin B."/>
            <person name="Qu C."/>
            <person name="Retzel E.F."/>
            <person name="Riddle C."/>
            <person name="Sallet E."/>
            <person name="Samain S."/>
            <person name="Samson N."/>
            <person name="Sanders I."/>
            <person name="Saurat O."/>
            <person name="Scarpelli C."/>
            <person name="Schiex T."/>
            <person name="Segurens B."/>
            <person name="Severin A.J."/>
            <person name="Sherrier D.J."/>
            <person name="Shi R."/>
            <person name="Sims S."/>
            <person name="Singer S.R."/>
            <person name="Sinharoy S."/>
            <person name="Sterck L."/>
            <person name="Viollet A."/>
            <person name="Wang B.B."/>
            <person name="Wang K."/>
            <person name="Wang M."/>
            <person name="Wang X."/>
            <person name="Warfsmann J."/>
            <person name="Weissenbach J."/>
            <person name="White D.D."/>
            <person name="White J.D."/>
            <person name="Wiley G.B."/>
            <person name="Wincker P."/>
            <person name="Xing Y."/>
            <person name="Yang L."/>
            <person name="Yao Z."/>
            <person name="Ying F."/>
            <person name="Zhai J."/>
            <person name="Zhou L."/>
            <person name="Zuber A."/>
            <person name="Denarie J."/>
            <person name="Dixon R.A."/>
            <person name="May G.D."/>
            <person name="Schwartz D.C."/>
            <person name="Rogers J."/>
            <person name="Quetier F."/>
            <person name="Town C.D."/>
            <person name="Roe B.A."/>
        </authorList>
    </citation>
    <scope>NUCLEOTIDE SEQUENCE [LARGE SCALE GENOMIC DNA]</scope>
    <source>
        <strain evidence="2">A17</strain>
        <strain evidence="3 4">cv. Jemalong A17</strain>
    </source>
</reference>
<dbReference type="InterPro" id="IPR022192">
    <property type="entry name" value="SUV3_C"/>
</dbReference>
<proteinExistence type="predicted"/>
<name>G7IYM4_MEDTR</name>
<protein>
    <submittedName>
        <fullName evidence="2">ATP-dependent RNA helicase, putative</fullName>
    </submittedName>
</protein>
<dbReference type="GO" id="GO:0004386">
    <property type="term" value="F:helicase activity"/>
    <property type="evidence" value="ECO:0007669"/>
    <property type="project" value="UniProtKB-KW"/>
</dbReference>
<organism evidence="2 4">
    <name type="scientific">Medicago truncatula</name>
    <name type="common">Barrel medic</name>
    <name type="synonym">Medicago tribuloides</name>
    <dbReference type="NCBI Taxonomy" id="3880"/>
    <lineage>
        <taxon>Eukaryota</taxon>
        <taxon>Viridiplantae</taxon>
        <taxon>Streptophyta</taxon>
        <taxon>Embryophyta</taxon>
        <taxon>Tracheophyta</taxon>
        <taxon>Spermatophyta</taxon>
        <taxon>Magnoliopsida</taxon>
        <taxon>eudicotyledons</taxon>
        <taxon>Gunneridae</taxon>
        <taxon>Pentapetalae</taxon>
        <taxon>rosids</taxon>
        <taxon>fabids</taxon>
        <taxon>Fabales</taxon>
        <taxon>Fabaceae</taxon>
        <taxon>Papilionoideae</taxon>
        <taxon>50 kb inversion clade</taxon>
        <taxon>NPAAA clade</taxon>
        <taxon>Hologalegina</taxon>
        <taxon>IRL clade</taxon>
        <taxon>Trifolieae</taxon>
        <taxon>Medicago</taxon>
    </lineage>
</organism>
<keyword evidence="2" id="KW-0347">Helicase</keyword>